<dbReference type="EMBL" id="CAJOBC010109737">
    <property type="protein sequence ID" value="CAF4520635.1"/>
    <property type="molecule type" value="Genomic_DNA"/>
</dbReference>
<evidence type="ECO:0000313" key="4">
    <source>
        <dbReference type="Proteomes" id="UP000663829"/>
    </source>
</evidence>
<accession>A0A816CYY9</accession>
<sequence>MKLSNDDDDNNNNNNYKKFYCVDNSNCTLDPFRCVKWCDGKQFPFCQCPNGSINVQHSCVSTLHGLCDDIRRCPPTTTCNGTHCIQIKYFNNIRLFWNGSISVFKFTLMIVILVTILLGSLLLSFIYYICRSTKQRDSLLSKVLPLQDSYTTLSLFNHRTCSSTSSGSMATDSTKADNDDINASSNNNKIYQITDCLYLMNNALVGINENVSTSFDDNEFYPKVIGRLQSGDVLISA</sequence>
<proteinExistence type="predicted"/>
<protein>
    <submittedName>
        <fullName evidence="2">Uncharacterized protein</fullName>
    </submittedName>
</protein>
<dbReference type="AlphaFoldDB" id="A0A816CYY9"/>
<evidence type="ECO:0000313" key="2">
    <source>
        <dbReference type="EMBL" id="CAF1626436.1"/>
    </source>
</evidence>
<evidence type="ECO:0000313" key="3">
    <source>
        <dbReference type="EMBL" id="CAF4520635.1"/>
    </source>
</evidence>
<comment type="caution">
    <text evidence="2">The sequence shown here is derived from an EMBL/GenBank/DDBJ whole genome shotgun (WGS) entry which is preliminary data.</text>
</comment>
<feature type="transmembrane region" description="Helical" evidence="1">
    <location>
        <begin position="106"/>
        <end position="130"/>
    </location>
</feature>
<keyword evidence="1" id="KW-1133">Transmembrane helix</keyword>
<dbReference type="Proteomes" id="UP000681722">
    <property type="component" value="Unassembled WGS sequence"/>
</dbReference>
<evidence type="ECO:0000256" key="1">
    <source>
        <dbReference type="SAM" id="Phobius"/>
    </source>
</evidence>
<gene>
    <name evidence="2" type="ORF">GPM918_LOCUS44060</name>
    <name evidence="3" type="ORF">SRO942_LOCUS45748</name>
</gene>
<keyword evidence="4" id="KW-1185">Reference proteome</keyword>
<keyword evidence="1" id="KW-0812">Transmembrane</keyword>
<reference evidence="2" key="1">
    <citation type="submission" date="2021-02" db="EMBL/GenBank/DDBJ databases">
        <authorList>
            <person name="Nowell W R."/>
        </authorList>
    </citation>
    <scope>NUCLEOTIDE SEQUENCE</scope>
</reference>
<organism evidence="2 4">
    <name type="scientific">Didymodactylos carnosus</name>
    <dbReference type="NCBI Taxonomy" id="1234261"/>
    <lineage>
        <taxon>Eukaryota</taxon>
        <taxon>Metazoa</taxon>
        <taxon>Spiralia</taxon>
        <taxon>Gnathifera</taxon>
        <taxon>Rotifera</taxon>
        <taxon>Eurotatoria</taxon>
        <taxon>Bdelloidea</taxon>
        <taxon>Philodinida</taxon>
        <taxon>Philodinidae</taxon>
        <taxon>Didymodactylos</taxon>
    </lineage>
</organism>
<name>A0A816CYY9_9BILA</name>
<keyword evidence="1" id="KW-0472">Membrane</keyword>
<dbReference type="Proteomes" id="UP000663829">
    <property type="component" value="Unassembled WGS sequence"/>
</dbReference>
<dbReference type="EMBL" id="CAJNOQ010042225">
    <property type="protein sequence ID" value="CAF1626436.1"/>
    <property type="molecule type" value="Genomic_DNA"/>
</dbReference>